<dbReference type="Pfam" id="PF00046">
    <property type="entry name" value="Homeodomain"/>
    <property type="match status" value="1"/>
</dbReference>
<dbReference type="GO" id="GO:0000981">
    <property type="term" value="F:DNA-binding transcription factor activity, RNA polymerase II-specific"/>
    <property type="evidence" value="ECO:0007669"/>
    <property type="project" value="TreeGrafter"/>
</dbReference>
<evidence type="ECO:0000256" key="6">
    <source>
        <dbReference type="ARBA" id="ARBA00023125"/>
    </source>
</evidence>
<dbReference type="InterPro" id="IPR050453">
    <property type="entry name" value="LIM_Homeobox_TF"/>
</dbReference>
<name>A0A7R8W0L7_9CRUS</name>
<dbReference type="SUPFAM" id="SSF57716">
    <property type="entry name" value="Glucocorticoid receptor-like (DNA-binding domain)"/>
    <property type="match status" value="3"/>
</dbReference>
<reference evidence="12" key="1">
    <citation type="submission" date="2020-11" db="EMBL/GenBank/DDBJ databases">
        <authorList>
            <person name="Tran Van P."/>
        </authorList>
    </citation>
    <scope>NUCLEOTIDE SEQUENCE</scope>
</reference>
<dbReference type="GO" id="GO:0005634">
    <property type="term" value="C:nucleus"/>
    <property type="evidence" value="ECO:0007669"/>
    <property type="project" value="UniProtKB-SubCell"/>
</dbReference>
<gene>
    <name evidence="12" type="ORF">CTOB1V02_LOCUS563</name>
</gene>
<dbReference type="GO" id="GO:0046872">
    <property type="term" value="F:metal ion binding"/>
    <property type="evidence" value="ECO:0007669"/>
    <property type="project" value="UniProtKB-KW"/>
</dbReference>
<evidence type="ECO:0000256" key="8">
    <source>
        <dbReference type="ARBA" id="ARBA00023242"/>
    </source>
</evidence>
<dbReference type="EMBL" id="OB660072">
    <property type="protein sequence ID" value="CAD7222561.1"/>
    <property type="molecule type" value="Genomic_DNA"/>
</dbReference>
<dbReference type="AlphaFoldDB" id="A0A7R8W0L7"/>
<evidence type="ECO:0000256" key="10">
    <source>
        <dbReference type="PROSITE-ProRule" id="PRU00125"/>
    </source>
</evidence>
<dbReference type="PROSITE" id="PS50071">
    <property type="entry name" value="HOMEOBOX_2"/>
    <property type="match status" value="1"/>
</dbReference>
<evidence type="ECO:0000256" key="5">
    <source>
        <dbReference type="ARBA" id="ARBA00023038"/>
    </source>
</evidence>
<comment type="subcellular location">
    <subcellularLocation>
        <location evidence="1 9 11">Nucleus</location>
    </subcellularLocation>
</comment>
<proteinExistence type="predicted"/>
<accession>A0A7R8W0L7</accession>
<dbReference type="Pfam" id="PF00412">
    <property type="entry name" value="LIM"/>
    <property type="match status" value="4"/>
</dbReference>
<dbReference type="Gene3D" id="2.10.110.10">
    <property type="entry name" value="Cysteine Rich Protein"/>
    <property type="match status" value="4"/>
</dbReference>
<evidence type="ECO:0000256" key="7">
    <source>
        <dbReference type="ARBA" id="ARBA00023155"/>
    </source>
</evidence>
<dbReference type="PANTHER" id="PTHR24208">
    <property type="entry name" value="LIM/HOMEOBOX PROTEIN LHX"/>
    <property type="match status" value="1"/>
</dbReference>
<keyword evidence="4 10" id="KW-0862">Zinc</keyword>
<evidence type="ECO:0000256" key="3">
    <source>
        <dbReference type="ARBA" id="ARBA00022737"/>
    </source>
</evidence>
<dbReference type="InterPro" id="IPR001356">
    <property type="entry name" value="HD"/>
</dbReference>
<protein>
    <submittedName>
        <fullName evidence="12">Uncharacterized protein</fullName>
    </submittedName>
</protein>
<keyword evidence="6 9" id="KW-0238">DNA-binding</keyword>
<keyword evidence="3" id="KW-0677">Repeat</keyword>
<evidence type="ECO:0000256" key="9">
    <source>
        <dbReference type="PROSITE-ProRule" id="PRU00108"/>
    </source>
</evidence>
<keyword evidence="7 9" id="KW-0371">Homeobox</keyword>
<evidence type="ECO:0000256" key="2">
    <source>
        <dbReference type="ARBA" id="ARBA00022723"/>
    </source>
</evidence>
<dbReference type="SMART" id="SM00389">
    <property type="entry name" value="HOX"/>
    <property type="match status" value="1"/>
</dbReference>
<dbReference type="InterPro" id="IPR009057">
    <property type="entry name" value="Homeodomain-like_sf"/>
</dbReference>
<dbReference type="PROSITE" id="PS50023">
    <property type="entry name" value="LIM_DOMAIN_2"/>
    <property type="match status" value="3"/>
</dbReference>
<dbReference type="InterPro" id="IPR001781">
    <property type="entry name" value="Znf_LIM"/>
</dbReference>
<evidence type="ECO:0000313" key="12">
    <source>
        <dbReference type="EMBL" id="CAD7222561.1"/>
    </source>
</evidence>
<evidence type="ECO:0000256" key="11">
    <source>
        <dbReference type="RuleBase" id="RU000682"/>
    </source>
</evidence>
<sequence length="397" mass="44762">MVLCPGSDSSSASARRNGPPMSPQFCAGCDKPILERWVMHVTNRTWHARCVRCSVCRGTLEERCFSRDGKLFCKDDFFKQFGTKCGSCGEGLSPKDFVRRARDKVFHVACFTCSVCHRQLATGDQLYVLGDRFVCREDYQSGKAFLAAKGPEDDDQGQATGGPEECVQQHAEAHETHTGDTGQGNGSLHEGHSVLDRSWHVQCLRCCECQGLLSEKCFTREGSMYCRDDFFRLFGTKCNGCGLGVAPEGLVRRARGKVFHLTCFVCSVCQRMMDTGDHMYILGDRFICKEDYTAGKHFDDGSGGSKRRGPRTTIKAKQLEVLKTAFNTTPKPTRHIREQLAQQTGLTMRVWFQNKRSKERRMKQVQVINHQRRMFRAAGARRLRPDLGEDGPYPFYG</sequence>
<dbReference type="SUPFAM" id="SSF46689">
    <property type="entry name" value="Homeodomain-like"/>
    <property type="match status" value="1"/>
</dbReference>
<dbReference type="FunFam" id="2.10.110.10:FF:000006">
    <property type="entry name" value="LIM homeobox transcription factor 1-beta"/>
    <property type="match status" value="1"/>
</dbReference>
<dbReference type="FunFam" id="1.10.10.60:FF:000075">
    <property type="entry name" value="LIM/homeobox protein Lhx1"/>
    <property type="match status" value="1"/>
</dbReference>
<feature type="non-terminal residue" evidence="12">
    <location>
        <position position="397"/>
    </location>
</feature>
<dbReference type="CDD" id="cd00086">
    <property type="entry name" value="homeodomain"/>
    <property type="match status" value="1"/>
</dbReference>
<dbReference type="SMART" id="SM00132">
    <property type="entry name" value="LIM"/>
    <property type="match status" value="4"/>
</dbReference>
<dbReference type="PANTHER" id="PTHR24208:SF105">
    <property type="entry name" value="DLIM1"/>
    <property type="match status" value="1"/>
</dbReference>
<dbReference type="OrthoDB" id="10068367at2759"/>
<dbReference type="GO" id="GO:0030182">
    <property type="term" value="P:neuron differentiation"/>
    <property type="evidence" value="ECO:0007669"/>
    <property type="project" value="TreeGrafter"/>
</dbReference>
<feature type="DNA-binding region" description="Homeobox" evidence="9">
    <location>
        <begin position="307"/>
        <end position="363"/>
    </location>
</feature>
<dbReference type="Gene3D" id="1.10.10.60">
    <property type="entry name" value="Homeodomain-like"/>
    <property type="match status" value="1"/>
</dbReference>
<organism evidence="12">
    <name type="scientific">Cyprideis torosa</name>
    <dbReference type="NCBI Taxonomy" id="163714"/>
    <lineage>
        <taxon>Eukaryota</taxon>
        <taxon>Metazoa</taxon>
        <taxon>Ecdysozoa</taxon>
        <taxon>Arthropoda</taxon>
        <taxon>Crustacea</taxon>
        <taxon>Oligostraca</taxon>
        <taxon>Ostracoda</taxon>
        <taxon>Podocopa</taxon>
        <taxon>Podocopida</taxon>
        <taxon>Cytherocopina</taxon>
        <taxon>Cytheroidea</taxon>
        <taxon>Cytherideidae</taxon>
        <taxon>Cyprideis</taxon>
    </lineage>
</organism>
<keyword evidence="2 10" id="KW-0479">Metal-binding</keyword>
<evidence type="ECO:0000256" key="4">
    <source>
        <dbReference type="ARBA" id="ARBA00022833"/>
    </source>
</evidence>
<keyword evidence="5 10" id="KW-0440">LIM domain</keyword>
<dbReference type="PROSITE" id="PS00478">
    <property type="entry name" value="LIM_DOMAIN_1"/>
    <property type="match status" value="3"/>
</dbReference>
<keyword evidence="8 9" id="KW-0539">Nucleus</keyword>
<dbReference type="GO" id="GO:0000977">
    <property type="term" value="F:RNA polymerase II transcription regulatory region sequence-specific DNA binding"/>
    <property type="evidence" value="ECO:0007669"/>
    <property type="project" value="TreeGrafter"/>
</dbReference>
<evidence type="ECO:0000256" key="1">
    <source>
        <dbReference type="ARBA" id="ARBA00004123"/>
    </source>
</evidence>